<dbReference type="InterPro" id="IPR019758">
    <property type="entry name" value="Pept_S26A_signal_pept_1_CS"/>
</dbReference>
<dbReference type="Pfam" id="PF10502">
    <property type="entry name" value="Peptidase_S26"/>
    <property type="match status" value="1"/>
</dbReference>
<comment type="caution">
    <text evidence="8">The sequence shown here is derived from an EMBL/GenBank/DDBJ whole genome shotgun (WGS) entry which is preliminary data.</text>
</comment>
<protein>
    <recommendedName>
        <fullName evidence="4 6">Signal peptidase I</fullName>
        <ecNumber evidence="4 6">3.4.21.89</ecNumber>
    </recommendedName>
</protein>
<evidence type="ECO:0000313" key="9">
    <source>
        <dbReference type="Proteomes" id="UP001623600"/>
    </source>
</evidence>
<evidence type="ECO:0000256" key="5">
    <source>
        <dbReference type="ARBA" id="ARBA00022801"/>
    </source>
</evidence>
<keyword evidence="9" id="KW-1185">Reference proteome</keyword>
<keyword evidence="6" id="KW-0472">Membrane</keyword>
<dbReference type="Proteomes" id="UP001623600">
    <property type="component" value="Unassembled WGS sequence"/>
</dbReference>
<evidence type="ECO:0000313" key="8">
    <source>
        <dbReference type="EMBL" id="MFL0163976.1"/>
    </source>
</evidence>
<feature type="domain" description="Peptidase S26" evidence="7">
    <location>
        <begin position="18"/>
        <end position="171"/>
    </location>
</feature>
<accession>A0ABW8RZX0</accession>
<dbReference type="InterPro" id="IPR000223">
    <property type="entry name" value="Pept_S26A_signal_pept_1"/>
</dbReference>
<dbReference type="CDD" id="cd06530">
    <property type="entry name" value="S26_SPase_I"/>
    <property type="match status" value="1"/>
</dbReference>
<dbReference type="PANTHER" id="PTHR43390">
    <property type="entry name" value="SIGNAL PEPTIDASE I"/>
    <property type="match status" value="1"/>
</dbReference>
<keyword evidence="6" id="KW-1133">Transmembrane helix</keyword>
<dbReference type="InterPro" id="IPR019533">
    <property type="entry name" value="Peptidase_S26"/>
</dbReference>
<dbReference type="PRINTS" id="PR00727">
    <property type="entry name" value="LEADERPTASE"/>
</dbReference>
<name>A0ABW8RZX0_9CLOT</name>
<dbReference type="EC" id="3.4.21.89" evidence="4 6"/>
<evidence type="ECO:0000256" key="6">
    <source>
        <dbReference type="RuleBase" id="RU362042"/>
    </source>
</evidence>
<dbReference type="EMBL" id="JBJIAB010000002">
    <property type="protein sequence ID" value="MFL0163976.1"/>
    <property type="molecule type" value="Genomic_DNA"/>
</dbReference>
<keyword evidence="6" id="KW-0645">Protease</keyword>
<dbReference type="PANTHER" id="PTHR43390:SF1">
    <property type="entry name" value="CHLOROPLAST PROCESSING PEPTIDASE"/>
    <property type="match status" value="1"/>
</dbReference>
<dbReference type="PROSITE" id="PS00760">
    <property type="entry name" value="SPASE_I_2"/>
    <property type="match status" value="1"/>
</dbReference>
<feature type="transmembrane region" description="Helical" evidence="6">
    <location>
        <begin position="18"/>
        <end position="36"/>
    </location>
</feature>
<gene>
    <name evidence="8" type="primary">lepB</name>
    <name evidence="8" type="ORF">ACJDTP_02700</name>
</gene>
<comment type="subcellular location">
    <subcellularLocation>
        <location evidence="2">Cell membrane</location>
        <topology evidence="2">Single-pass type II membrane protein</topology>
    </subcellularLocation>
    <subcellularLocation>
        <location evidence="6">Membrane</location>
        <topology evidence="6">Single-pass type II membrane protein</topology>
    </subcellularLocation>
</comment>
<dbReference type="NCBIfam" id="TIGR02227">
    <property type="entry name" value="sigpep_I_bact"/>
    <property type="match status" value="1"/>
</dbReference>
<evidence type="ECO:0000259" key="7">
    <source>
        <dbReference type="Pfam" id="PF10502"/>
    </source>
</evidence>
<dbReference type="SUPFAM" id="SSF51306">
    <property type="entry name" value="LexA/Signal peptidase"/>
    <property type="match status" value="1"/>
</dbReference>
<dbReference type="InterPro" id="IPR019757">
    <property type="entry name" value="Pept_S26A_signal_pept_1_Lys-AS"/>
</dbReference>
<evidence type="ECO:0000256" key="1">
    <source>
        <dbReference type="ARBA" id="ARBA00000677"/>
    </source>
</evidence>
<comment type="similarity">
    <text evidence="3 6">Belongs to the peptidase S26 family.</text>
</comment>
<keyword evidence="5 6" id="KW-0378">Hydrolase</keyword>
<comment type="catalytic activity">
    <reaction evidence="1 6">
        <text>Cleavage of hydrophobic, N-terminal signal or leader sequences from secreted and periplasmic proteins.</text>
        <dbReference type="EC" id="3.4.21.89"/>
    </reaction>
</comment>
<reference evidence="8 9" key="1">
    <citation type="submission" date="2024-11" db="EMBL/GenBank/DDBJ databases">
        <authorList>
            <person name="Heng Y.C."/>
            <person name="Lim A.C.H."/>
            <person name="Lee J.K.Y."/>
            <person name="Kittelmann S."/>
        </authorList>
    </citation>
    <scope>NUCLEOTIDE SEQUENCE [LARGE SCALE GENOMIC DNA]</scope>
    <source>
        <strain evidence="8 9">WILCCON 0112</strain>
    </source>
</reference>
<proteinExistence type="inferred from homology"/>
<evidence type="ECO:0000256" key="3">
    <source>
        <dbReference type="ARBA" id="ARBA00009370"/>
    </source>
</evidence>
<sequence length="180" mass="20388">MNASKTKNEIIIQLIKEYAIVIIGAIALTFIISIFVKPGQVAGESMTNTLQDKDLLLINRVAYKLHAPEYKDIVVLNTNIDNDRILIKRVIGVPGDTIEVKDNVVYVNGNKLDEKYIREPMVNNQDLKLVVSEGKIFVMGDNRNNSLDSRSLMVGMIDYKKDVIGKVMLRIFPFKELSKY</sequence>
<dbReference type="PROSITE" id="PS00761">
    <property type="entry name" value="SPASE_I_3"/>
    <property type="match status" value="1"/>
</dbReference>
<dbReference type="RefSeq" id="WP_406760432.1">
    <property type="nucleotide sequence ID" value="NZ_JBJIAB010000002.1"/>
</dbReference>
<keyword evidence="6" id="KW-0812">Transmembrane</keyword>
<organism evidence="8 9">
    <name type="scientific">Candidatus Clostridium helianthi</name>
    <dbReference type="NCBI Taxonomy" id="3381660"/>
    <lineage>
        <taxon>Bacteria</taxon>
        <taxon>Bacillati</taxon>
        <taxon>Bacillota</taxon>
        <taxon>Clostridia</taxon>
        <taxon>Eubacteriales</taxon>
        <taxon>Clostridiaceae</taxon>
        <taxon>Clostridium</taxon>
    </lineage>
</organism>
<evidence type="ECO:0000256" key="4">
    <source>
        <dbReference type="ARBA" id="ARBA00013208"/>
    </source>
</evidence>
<dbReference type="Gene3D" id="2.10.109.10">
    <property type="entry name" value="Umud Fragment, subunit A"/>
    <property type="match status" value="1"/>
</dbReference>
<dbReference type="GO" id="GO:0009003">
    <property type="term" value="F:signal peptidase activity"/>
    <property type="evidence" value="ECO:0007669"/>
    <property type="project" value="UniProtKB-EC"/>
</dbReference>
<evidence type="ECO:0000256" key="2">
    <source>
        <dbReference type="ARBA" id="ARBA00004401"/>
    </source>
</evidence>
<dbReference type="InterPro" id="IPR036286">
    <property type="entry name" value="LexA/Signal_pep-like_sf"/>
</dbReference>